<gene>
    <name evidence="12" type="ORF">C8N44_108113</name>
</gene>
<evidence type="ECO:0000259" key="11">
    <source>
        <dbReference type="Pfam" id="PF16916"/>
    </source>
</evidence>
<dbReference type="InterPro" id="IPR027469">
    <property type="entry name" value="Cation_efflux_TMD_sf"/>
</dbReference>
<proteinExistence type="inferred from homology"/>
<feature type="transmembrane region" description="Helical" evidence="9">
    <location>
        <begin position="75"/>
        <end position="93"/>
    </location>
</feature>
<feature type="domain" description="Cation efflux protein cytoplasmic" evidence="11">
    <location>
        <begin position="207"/>
        <end position="284"/>
    </location>
</feature>
<evidence type="ECO:0000256" key="3">
    <source>
        <dbReference type="ARBA" id="ARBA00022448"/>
    </source>
</evidence>
<dbReference type="GO" id="GO:0015093">
    <property type="term" value="F:ferrous iron transmembrane transporter activity"/>
    <property type="evidence" value="ECO:0007669"/>
    <property type="project" value="TreeGrafter"/>
</dbReference>
<dbReference type="GO" id="GO:0015341">
    <property type="term" value="F:zinc efflux antiporter activity"/>
    <property type="evidence" value="ECO:0007669"/>
    <property type="project" value="TreeGrafter"/>
</dbReference>
<evidence type="ECO:0000256" key="2">
    <source>
        <dbReference type="ARBA" id="ARBA00008114"/>
    </source>
</evidence>
<dbReference type="EMBL" id="QBKN01000008">
    <property type="protein sequence ID" value="PTX48835.1"/>
    <property type="molecule type" value="Genomic_DNA"/>
</dbReference>
<keyword evidence="7 9" id="KW-0472">Membrane</keyword>
<organism evidence="12 13">
    <name type="scientific">Allosediminivita pacifica</name>
    <dbReference type="NCBI Taxonomy" id="1267769"/>
    <lineage>
        <taxon>Bacteria</taxon>
        <taxon>Pseudomonadati</taxon>
        <taxon>Pseudomonadota</taxon>
        <taxon>Alphaproteobacteria</taxon>
        <taxon>Rhodobacterales</taxon>
        <taxon>Paracoccaceae</taxon>
        <taxon>Allosediminivita</taxon>
    </lineage>
</organism>
<dbReference type="InterPro" id="IPR036837">
    <property type="entry name" value="Cation_efflux_CTD_sf"/>
</dbReference>
<accession>A0A2T6AYE9</accession>
<dbReference type="NCBIfam" id="TIGR01297">
    <property type="entry name" value="CDF"/>
    <property type="match status" value="1"/>
</dbReference>
<comment type="similarity">
    <text evidence="2">Belongs to the cation diffusion facilitator (CDF) transporter (TC 2.A.4) family.</text>
</comment>
<comment type="subcellular location">
    <subcellularLocation>
        <location evidence="1">Cell membrane</location>
        <topology evidence="1">Multi-pass membrane protein</topology>
    </subcellularLocation>
</comment>
<dbReference type="PANTHER" id="PTHR43840:SF15">
    <property type="entry name" value="MITOCHONDRIAL METAL TRANSPORTER 1-RELATED"/>
    <property type="match status" value="1"/>
</dbReference>
<dbReference type="Gene3D" id="3.30.70.1350">
    <property type="entry name" value="Cation efflux protein, cytoplasmic domain"/>
    <property type="match status" value="1"/>
</dbReference>
<dbReference type="GO" id="GO:0005886">
    <property type="term" value="C:plasma membrane"/>
    <property type="evidence" value="ECO:0007669"/>
    <property type="project" value="UniProtKB-SubCell"/>
</dbReference>
<dbReference type="SUPFAM" id="SSF161111">
    <property type="entry name" value="Cation efflux protein transmembrane domain-like"/>
    <property type="match status" value="1"/>
</dbReference>
<keyword evidence="4" id="KW-1003">Cell membrane</keyword>
<dbReference type="Pfam" id="PF01545">
    <property type="entry name" value="Cation_efflux"/>
    <property type="match status" value="1"/>
</dbReference>
<dbReference type="Gene3D" id="1.20.1510.10">
    <property type="entry name" value="Cation efflux protein transmembrane domain"/>
    <property type="match status" value="1"/>
</dbReference>
<sequence length="296" mass="31285">MSTPIRLAIGSIIIGALVLGIKTLAWWMTGSVALLSDALESTVNVATAVAALIAIRVAARPADDTHPYGHHKAEFFSAVLEGVMIIVAALLILNEAWQGLRSPVALELPLVGLLVNAGATVINAVWSRILITKGRSAQSPALVADGRHLMADVVTSLGVAVGVLLAVATGWWILDPLLAGAVALNILWAGSRVVRESLSGLMDEAAPEATVRCVREVISQEAGGAVEAHDLRTRHAGQAIFIDFHLVVPAEMTVFDAHEICDRVEEALKEAVPGARITIHVEPEHKQKHSGIVVLD</sequence>
<dbReference type="RefSeq" id="WP_107975702.1">
    <property type="nucleotide sequence ID" value="NZ_BMEZ01000009.1"/>
</dbReference>
<reference evidence="12 13" key="1">
    <citation type="submission" date="2018-04" db="EMBL/GenBank/DDBJ databases">
        <title>Genomic Encyclopedia of Archaeal and Bacterial Type Strains, Phase II (KMG-II): from individual species to whole genera.</title>
        <authorList>
            <person name="Goeker M."/>
        </authorList>
    </citation>
    <scope>NUCLEOTIDE SEQUENCE [LARGE SCALE GENOMIC DNA]</scope>
    <source>
        <strain evidence="12 13">DSM 29329</strain>
    </source>
</reference>
<dbReference type="Pfam" id="PF16916">
    <property type="entry name" value="ZT_dimer"/>
    <property type="match status" value="1"/>
</dbReference>
<keyword evidence="3" id="KW-0813">Transport</keyword>
<evidence type="ECO:0000313" key="12">
    <source>
        <dbReference type="EMBL" id="PTX48835.1"/>
    </source>
</evidence>
<evidence type="ECO:0000256" key="6">
    <source>
        <dbReference type="ARBA" id="ARBA00022989"/>
    </source>
</evidence>
<dbReference type="InterPro" id="IPR050291">
    <property type="entry name" value="CDF_Transporter"/>
</dbReference>
<evidence type="ECO:0000259" key="10">
    <source>
        <dbReference type="Pfam" id="PF01545"/>
    </source>
</evidence>
<evidence type="ECO:0000256" key="8">
    <source>
        <dbReference type="ARBA" id="ARBA00068882"/>
    </source>
</evidence>
<feature type="transmembrane region" description="Helical" evidence="9">
    <location>
        <begin position="151"/>
        <end position="171"/>
    </location>
</feature>
<dbReference type="FunFam" id="3.30.70.1350:FF:000002">
    <property type="entry name" value="Ferrous-iron efflux pump FieF"/>
    <property type="match status" value="1"/>
</dbReference>
<dbReference type="AlphaFoldDB" id="A0A2T6AYE9"/>
<dbReference type="PANTHER" id="PTHR43840">
    <property type="entry name" value="MITOCHONDRIAL METAL TRANSPORTER 1-RELATED"/>
    <property type="match status" value="1"/>
</dbReference>
<name>A0A2T6AYE9_9RHOB</name>
<keyword evidence="6 9" id="KW-1133">Transmembrane helix</keyword>
<dbReference type="Proteomes" id="UP000244069">
    <property type="component" value="Unassembled WGS sequence"/>
</dbReference>
<feature type="transmembrane region" description="Helical" evidence="9">
    <location>
        <begin position="7"/>
        <end position="29"/>
    </location>
</feature>
<feature type="domain" description="Cation efflux protein transmembrane" evidence="10">
    <location>
        <begin position="11"/>
        <end position="202"/>
    </location>
</feature>
<comment type="caution">
    <text evidence="12">The sequence shown here is derived from an EMBL/GenBank/DDBJ whole genome shotgun (WGS) entry which is preliminary data.</text>
</comment>
<protein>
    <recommendedName>
        <fullName evidence="8">Protein p34</fullName>
    </recommendedName>
</protein>
<evidence type="ECO:0000256" key="7">
    <source>
        <dbReference type="ARBA" id="ARBA00023136"/>
    </source>
</evidence>
<dbReference type="GO" id="GO:0006882">
    <property type="term" value="P:intracellular zinc ion homeostasis"/>
    <property type="evidence" value="ECO:0007669"/>
    <property type="project" value="TreeGrafter"/>
</dbReference>
<evidence type="ECO:0000313" key="13">
    <source>
        <dbReference type="Proteomes" id="UP000244069"/>
    </source>
</evidence>
<feature type="transmembrane region" description="Helical" evidence="9">
    <location>
        <begin position="113"/>
        <end position="131"/>
    </location>
</feature>
<evidence type="ECO:0000256" key="4">
    <source>
        <dbReference type="ARBA" id="ARBA00022475"/>
    </source>
</evidence>
<keyword evidence="5 9" id="KW-0812">Transmembrane</keyword>
<dbReference type="InterPro" id="IPR027470">
    <property type="entry name" value="Cation_efflux_CTD"/>
</dbReference>
<evidence type="ECO:0000256" key="1">
    <source>
        <dbReference type="ARBA" id="ARBA00004651"/>
    </source>
</evidence>
<evidence type="ECO:0000256" key="5">
    <source>
        <dbReference type="ARBA" id="ARBA00022692"/>
    </source>
</evidence>
<dbReference type="OrthoDB" id="9806522at2"/>
<evidence type="ECO:0000256" key="9">
    <source>
        <dbReference type="SAM" id="Phobius"/>
    </source>
</evidence>
<dbReference type="SUPFAM" id="SSF160240">
    <property type="entry name" value="Cation efflux protein cytoplasmic domain-like"/>
    <property type="match status" value="1"/>
</dbReference>
<feature type="transmembrane region" description="Helical" evidence="9">
    <location>
        <begin position="41"/>
        <end position="59"/>
    </location>
</feature>
<dbReference type="GO" id="GO:0015086">
    <property type="term" value="F:cadmium ion transmembrane transporter activity"/>
    <property type="evidence" value="ECO:0007669"/>
    <property type="project" value="TreeGrafter"/>
</dbReference>
<dbReference type="InterPro" id="IPR002524">
    <property type="entry name" value="Cation_efflux"/>
</dbReference>
<keyword evidence="13" id="KW-1185">Reference proteome</keyword>
<dbReference type="InterPro" id="IPR058533">
    <property type="entry name" value="Cation_efflux_TM"/>
</dbReference>